<reference evidence="1" key="1">
    <citation type="journal article" date="2020" name="Stud. Mycol.">
        <title>101 Dothideomycetes genomes: a test case for predicting lifestyles and emergence of pathogens.</title>
        <authorList>
            <person name="Haridas S."/>
            <person name="Albert R."/>
            <person name="Binder M."/>
            <person name="Bloem J."/>
            <person name="Labutti K."/>
            <person name="Salamov A."/>
            <person name="Andreopoulos B."/>
            <person name="Baker S."/>
            <person name="Barry K."/>
            <person name="Bills G."/>
            <person name="Bluhm B."/>
            <person name="Cannon C."/>
            <person name="Castanera R."/>
            <person name="Culley D."/>
            <person name="Daum C."/>
            <person name="Ezra D."/>
            <person name="Gonzalez J."/>
            <person name="Henrissat B."/>
            <person name="Kuo A."/>
            <person name="Liang C."/>
            <person name="Lipzen A."/>
            <person name="Lutzoni F."/>
            <person name="Magnuson J."/>
            <person name="Mondo S."/>
            <person name="Nolan M."/>
            <person name="Ohm R."/>
            <person name="Pangilinan J."/>
            <person name="Park H.-J."/>
            <person name="Ramirez L."/>
            <person name="Alfaro M."/>
            <person name="Sun H."/>
            <person name="Tritt A."/>
            <person name="Yoshinaga Y."/>
            <person name="Zwiers L.-H."/>
            <person name="Turgeon B."/>
            <person name="Goodwin S."/>
            <person name="Spatafora J."/>
            <person name="Crous P."/>
            <person name="Grigoriev I."/>
        </authorList>
    </citation>
    <scope>NUCLEOTIDE SEQUENCE</scope>
    <source>
        <strain evidence="1">CBS 116005</strain>
    </source>
</reference>
<evidence type="ECO:0000313" key="1">
    <source>
        <dbReference type="EMBL" id="KAF2768485.1"/>
    </source>
</evidence>
<name>A0A6G1L6K9_9PEZI</name>
<keyword evidence="2" id="KW-1185">Reference proteome</keyword>
<dbReference type="Proteomes" id="UP000799436">
    <property type="component" value="Unassembled WGS sequence"/>
</dbReference>
<dbReference type="EMBL" id="ML995844">
    <property type="protein sequence ID" value="KAF2768485.1"/>
    <property type="molecule type" value="Genomic_DNA"/>
</dbReference>
<proteinExistence type="predicted"/>
<organism evidence="1 2">
    <name type="scientific">Teratosphaeria nubilosa</name>
    <dbReference type="NCBI Taxonomy" id="161662"/>
    <lineage>
        <taxon>Eukaryota</taxon>
        <taxon>Fungi</taxon>
        <taxon>Dikarya</taxon>
        <taxon>Ascomycota</taxon>
        <taxon>Pezizomycotina</taxon>
        <taxon>Dothideomycetes</taxon>
        <taxon>Dothideomycetidae</taxon>
        <taxon>Mycosphaerellales</taxon>
        <taxon>Teratosphaeriaceae</taxon>
        <taxon>Teratosphaeria</taxon>
    </lineage>
</organism>
<evidence type="ECO:0000313" key="2">
    <source>
        <dbReference type="Proteomes" id="UP000799436"/>
    </source>
</evidence>
<gene>
    <name evidence="1" type="ORF">EJ03DRAFT_120443</name>
</gene>
<protein>
    <submittedName>
        <fullName evidence="1">Uncharacterized protein</fullName>
    </submittedName>
</protein>
<accession>A0A6G1L6K9</accession>
<dbReference type="AlphaFoldDB" id="A0A6G1L6K9"/>
<sequence>MGSGSTTKSEMGKLRLTHEASCAQLAQQCRRCALNILCQAAMSRQTEHTCVTGSVSLRYICSLSPE</sequence>